<dbReference type="Proteomes" id="UP000426027">
    <property type="component" value="Chromosome"/>
</dbReference>
<dbReference type="InterPro" id="IPR035901">
    <property type="entry name" value="GIY-YIG_endonuc_sf"/>
</dbReference>
<reference evidence="2 3" key="1">
    <citation type="submission" date="2019-11" db="EMBL/GenBank/DDBJ databases">
        <authorList>
            <person name="Im W.T."/>
        </authorList>
    </citation>
    <scope>NUCLEOTIDE SEQUENCE [LARGE SCALE GENOMIC DNA]</scope>
    <source>
        <strain evidence="2 3">SB-02</strain>
    </source>
</reference>
<protein>
    <submittedName>
        <fullName evidence="2">GIY-YIG nuclease family protein</fullName>
    </submittedName>
</protein>
<dbReference type="KEGG" id="fls:GLV81_04895"/>
<feature type="domain" description="GIY-YIG" evidence="1">
    <location>
        <begin position="17"/>
        <end position="120"/>
    </location>
</feature>
<proteinExistence type="predicted"/>
<accession>A0A6I6G668</accession>
<dbReference type="Gene3D" id="3.40.1440.10">
    <property type="entry name" value="GIY-YIG endonuclease"/>
    <property type="match status" value="1"/>
</dbReference>
<evidence type="ECO:0000313" key="2">
    <source>
        <dbReference type="EMBL" id="QGW27524.1"/>
    </source>
</evidence>
<keyword evidence="3" id="KW-1185">Reference proteome</keyword>
<gene>
    <name evidence="2" type="ORF">GLV81_04895</name>
</gene>
<dbReference type="InterPro" id="IPR000305">
    <property type="entry name" value="GIY-YIG_endonuc"/>
</dbReference>
<dbReference type="EMBL" id="CP046566">
    <property type="protein sequence ID" value="QGW27524.1"/>
    <property type="molecule type" value="Genomic_DNA"/>
</dbReference>
<sequence>MKSKKEIKDGYKTMKFKIGVFQIRNTVNNKIYIESSTDLVAIWNRHRFQLNNGLHPNFDLQHDWNEFGQACFSFEILSELKQDDTKSVDHYRKEAKQLETMFIEDLQPFGDKGYNRERLA</sequence>
<dbReference type="SUPFAM" id="SSF82771">
    <property type="entry name" value="GIY-YIG endonuclease"/>
    <property type="match status" value="1"/>
</dbReference>
<evidence type="ECO:0000259" key="1">
    <source>
        <dbReference type="SMART" id="SM00465"/>
    </source>
</evidence>
<dbReference type="AlphaFoldDB" id="A0A6I6G668"/>
<dbReference type="SMART" id="SM00465">
    <property type="entry name" value="GIYc"/>
    <property type="match status" value="1"/>
</dbReference>
<organism evidence="2 3">
    <name type="scientific">Phnomibacter ginsenosidimutans</name>
    <dbReference type="NCBI Taxonomy" id="2676868"/>
    <lineage>
        <taxon>Bacteria</taxon>
        <taxon>Pseudomonadati</taxon>
        <taxon>Bacteroidota</taxon>
        <taxon>Chitinophagia</taxon>
        <taxon>Chitinophagales</taxon>
        <taxon>Chitinophagaceae</taxon>
        <taxon>Phnomibacter</taxon>
    </lineage>
</organism>
<dbReference type="CDD" id="cd10451">
    <property type="entry name" value="GIY-YIG_LuxR_like"/>
    <property type="match status" value="1"/>
</dbReference>
<dbReference type="RefSeq" id="WP_157477373.1">
    <property type="nucleotide sequence ID" value="NZ_CP046566.1"/>
</dbReference>
<evidence type="ECO:0000313" key="3">
    <source>
        <dbReference type="Proteomes" id="UP000426027"/>
    </source>
</evidence>
<name>A0A6I6G668_9BACT</name>